<dbReference type="EC" id="4.2.1.96" evidence="3"/>
<dbReference type="Gene3D" id="3.30.1360.20">
    <property type="entry name" value="Transcriptional coactivator/pterin dehydratase"/>
    <property type="match status" value="1"/>
</dbReference>
<dbReference type="InterPro" id="IPR001533">
    <property type="entry name" value="Pterin_deHydtase"/>
</dbReference>
<sequence>MKLQPTDVQLAMTSLTGWTLDTHAQHHTPCLSKSWALPSFEAAVTRFNQIAQLAQAQDHHPEVLSSYTQLQVRIWTHDAAGLTHKDFTLAQAIDQLSTTP</sequence>
<dbReference type="SUPFAM" id="SSF55248">
    <property type="entry name" value="PCD-like"/>
    <property type="match status" value="1"/>
</dbReference>
<comment type="similarity">
    <text evidence="2">Belongs to the pterin-4-alpha-carbinolamine dehydratase family.</text>
</comment>
<dbReference type="CDD" id="cd00488">
    <property type="entry name" value="PCD_DCoH"/>
    <property type="match status" value="1"/>
</dbReference>
<gene>
    <name evidence="5" type="ORF">B9Z44_01090</name>
</gene>
<protein>
    <recommendedName>
        <fullName evidence="3">4a-hydroxytetrahydrobiopterin dehydratase</fullName>
        <ecNumber evidence="3">4.2.1.96</ecNumber>
    </recommendedName>
</protein>
<dbReference type="EMBL" id="NESP01000001">
    <property type="protein sequence ID" value="PUE58318.1"/>
    <property type="molecule type" value="Genomic_DNA"/>
</dbReference>
<dbReference type="Pfam" id="PF01329">
    <property type="entry name" value="Pterin_4a"/>
    <property type="match status" value="1"/>
</dbReference>
<dbReference type="PANTHER" id="PTHR12599">
    <property type="entry name" value="PTERIN-4-ALPHA-CARBINOLAMINE DEHYDRATASE"/>
    <property type="match status" value="1"/>
</dbReference>
<proteinExistence type="inferred from homology"/>
<evidence type="ECO:0000256" key="4">
    <source>
        <dbReference type="ARBA" id="ARBA00023239"/>
    </source>
</evidence>
<keyword evidence="6" id="KW-1185">Reference proteome</keyword>
<evidence type="ECO:0000256" key="3">
    <source>
        <dbReference type="ARBA" id="ARBA00013252"/>
    </source>
</evidence>
<keyword evidence="4" id="KW-0456">Lyase</keyword>
<name>A0A315ENE5_9BURK</name>
<comment type="catalytic activity">
    <reaction evidence="1">
        <text>(4aS,6R)-4a-hydroxy-L-erythro-5,6,7,8-tetrahydrobiopterin = (6R)-L-erythro-6,7-dihydrobiopterin + H2O</text>
        <dbReference type="Rhea" id="RHEA:11920"/>
        <dbReference type="ChEBI" id="CHEBI:15377"/>
        <dbReference type="ChEBI" id="CHEBI:15642"/>
        <dbReference type="ChEBI" id="CHEBI:43120"/>
        <dbReference type="EC" id="4.2.1.96"/>
    </reaction>
</comment>
<comment type="caution">
    <text evidence="5">The sequence shown here is derived from an EMBL/GenBank/DDBJ whole genome shotgun (WGS) entry which is preliminary data.</text>
</comment>
<dbReference type="GO" id="GO:0006729">
    <property type="term" value="P:tetrahydrobiopterin biosynthetic process"/>
    <property type="evidence" value="ECO:0007669"/>
    <property type="project" value="InterPro"/>
</dbReference>
<accession>A0A315ENE5</accession>
<evidence type="ECO:0000313" key="6">
    <source>
        <dbReference type="Proteomes" id="UP000251341"/>
    </source>
</evidence>
<dbReference type="RefSeq" id="WP_108401467.1">
    <property type="nucleotide sequence ID" value="NZ_NESP01000001.1"/>
</dbReference>
<dbReference type="PANTHER" id="PTHR12599:SF0">
    <property type="entry name" value="PTERIN-4-ALPHA-CARBINOLAMINE DEHYDRATASE"/>
    <property type="match status" value="1"/>
</dbReference>
<evidence type="ECO:0000256" key="1">
    <source>
        <dbReference type="ARBA" id="ARBA00001554"/>
    </source>
</evidence>
<dbReference type="InterPro" id="IPR036428">
    <property type="entry name" value="PCD_sf"/>
</dbReference>
<reference evidence="5 6" key="1">
    <citation type="submission" date="2017-04" db="EMBL/GenBank/DDBJ databases">
        <title>Unexpected and diverse lifestyles within the genus Limnohabitans.</title>
        <authorList>
            <person name="Kasalicky V."/>
            <person name="Mehrshad M."/>
            <person name="Andrei S.-A."/>
            <person name="Salcher M."/>
            <person name="Kratochvilova H."/>
            <person name="Simek K."/>
            <person name="Ghai R."/>
        </authorList>
    </citation>
    <scope>NUCLEOTIDE SEQUENCE [LARGE SCALE GENOMIC DNA]</scope>
    <source>
        <strain evidence="5 6">MWH-C5</strain>
    </source>
</reference>
<evidence type="ECO:0000313" key="5">
    <source>
        <dbReference type="EMBL" id="PUE58318.1"/>
    </source>
</evidence>
<organism evidence="5 6">
    <name type="scientific">Limnohabitans curvus</name>
    <dbReference type="NCBI Taxonomy" id="323423"/>
    <lineage>
        <taxon>Bacteria</taxon>
        <taxon>Pseudomonadati</taxon>
        <taxon>Pseudomonadota</taxon>
        <taxon>Betaproteobacteria</taxon>
        <taxon>Burkholderiales</taxon>
        <taxon>Comamonadaceae</taxon>
        <taxon>Limnohabitans</taxon>
    </lineage>
</organism>
<dbReference type="Proteomes" id="UP000251341">
    <property type="component" value="Unassembled WGS sequence"/>
</dbReference>
<dbReference type="AlphaFoldDB" id="A0A315ENE5"/>
<dbReference type="GO" id="GO:0008124">
    <property type="term" value="F:4-alpha-hydroxytetrahydrobiopterin dehydratase activity"/>
    <property type="evidence" value="ECO:0007669"/>
    <property type="project" value="UniProtKB-EC"/>
</dbReference>
<evidence type="ECO:0000256" key="2">
    <source>
        <dbReference type="ARBA" id="ARBA00006472"/>
    </source>
</evidence>